<feature type="transmembrane region" description="Helical" evidence="7">
    <location>
        <begin position="65"/>
        <end position="86"/>
    </location>
</feature>
<feature type="transmembrane region" description="Helical" evidence="7">
    <location>
        <begin position="35"/>
        <end position="53"/>
    </location>
</feature>
<feature type="transmembrane region" description="Helical" evidence="7">
    <location>
        <begin position="223"/>
        <end position="250"/>
    </location>
</feature>
<dbReference type="GO" id="GO:0016020">
    <property type="term" value="C:membrane"/>
    <property type="evidence" value="ECO:0007669"/>
    <property type="project" value="UniProtKB-SubCell"/>
</dbReference>
<evidence type="ECO:0000256" key="7">
    <source>
        <dbReference type="SAM" id="Phobius"/>
    </source>
</evidence>
<keyword evidence="4 7" id="KW-0812">Transmembrane</keyword>
<dbReference type="EMBL" id="JALJOQ010000027">
    <property type="protein sequence ID" value="KAK9808081.1"/>
    <property type="molecule type" value="Genomic_DNA"/>
</dbReference>
<protein>
    <submittedName>
        <fullName evidence="8">Uncharacterized protein</fullName>
    </submittedName>
</protein>
<dbReference type="PANTHER" id="PTHR31326:SF1">
    <property type="entry name" value="PROTEIN CLT2, CHLOROPLASTIC"/>
    <property type="match status" value="1"/>
</dbReference>
<feature type="transmembrane region" description="Helical" evidence="7">
    <location>
        <begin position="312"/>
        <end position="332"/>
    </location>
</feature>
<evidence type="ECO:0000313" key="8">
    <source>
        <dbReference type="EMBL" id="KAK9808081.1"/>
    </source>
</evidence>
<evidence type="ECO:0000256" key="4">
    <source>
        <dbReference type="ARBA" id="ARBA00022692"/>
    </source>
</evidence>
<evidence type="ECO:0000313" key="9">
    <source>
        <dbReference type="Proteomes" id="UP001465755"/>
    </source>
</evidence>
<evidence type="ECO:0000256" key="2">
    <source>
        <dbReference type="ARBA" id="ARBA00006690"/>
    </source>
</evidence>
<proteinExistence type="inferred from homology"/>
<comment type="subcellular location">
    <subcellularLocation>
        <location evidence="1">Membrane</location>
        <topology evidence="1">Multi-pass membrane protein</topology>
    </subcellularLocation>
</comment>
<feature type="transmembrane region" description="Helical" evidence="7">
    <location>
        <begin position="287"/>
        <end position="305"/>
    </location>
</feature>
<keyword evidence="5 7" id="KW-1133">Transmembrane helix</keyword>
<accession>A0AAW1PHY0</accession>
<keyword evidence="9" id="KW-1185">Reference proteome</keyword>
<evidence type="ECO:0000256" key="1">
    <source>
        <dbReference type="ARBA" id="ARBA00004141"/>
    </source>
</evidence>
<comment type="caution">
    <text evidence="8">The sequence shown here is derived from an EMBL/GenBank/DDBJ whole genome shotgun (WGS) entry which is preliminary data.</text>
</comment>
<feature type="transmembrane region" description="Helical" evidence="7">
    <location>
        <begin position="182"/>
        <end position="203"/>
    </location>
</feature>
<organism evidence="8 9">
    <name type="scientific">Symbiochloris irregularis</name>
    <dbReference type="NCBI Taxonomy" id="706552"/>
    <lineage>
        <taxon>Eukaryota</taxon>
        <taxon>Viridiplantae</taxon>
        <taxon>Chlorophyta</taxon>
        <taxon>core chlorophytes</taxon>
        <taxon>Trebouxiophyceae</taxon>
        <taxon>Trebouxiales</taxon>
        <taxon>Trebouxiaceae</taxon>
        <taxon>Symbiochloris</taxon>
    </lineage>
</organism>
<sequence length="380" mass="41885">MIGKCKPAATSKQEWLDIWRLPEESSIPEQSKSKATLFWSAAVVITGILNRIFYKMTLQPMRNYVIVLAQFQTFIYTVVYFSILFLKYKSGKVTKAEITNNNKRCLLAIGFTEAAALILGLMGAAMLPGVILPLLQQSYLLWQILVNKLLLGKGLRPVEYLGASMVGAGVCFSAWPSKSGSAFAKASPVGITLFTVSLFLLVFDTLAKEQVFDEGEERHKRPLDVFVVNSFGSAYQAIFVALLLPFYAAFKGIGLKQLPHYLMQGLRALMGMQPACGTDCSASPQLAATYILMNLCYNVSVLSLLRTAGNVPMSLASSVLIPLTIWAFTWPWPYLDPTPALGTHFLIGASIMMSGLFVFNAPLWRPLLSRSDRGQQEVLP</sequence>
<name>A0AAW1PHY0_9CHLO</name>
<dbReference type="AlphaFoldDB" id="A0AAW1PHY0"/>
<evidence type="ECO:0000256" key="3">
    <source>
        <dbReference type="ARBA" id="ARBA00022448"/>
    </source>
</evidence>
<dbReference type="PANTHER" id="PTHR31326">
    <property type="entry name" value="PROTEIN CLT2, CHLOROPLASTIC"/>
    <property type="match status" value="1"/>
</dbReference>
<comment type="similarity">
    <text evidence="2">Belongs to the CRT-like transporter family.</text>
</comment>
<keyword evidence="6 7" id="KW-0472">Membrane</keyword>
<feature type="transmembrane region" description="Helical" evidence="7">
    <location>
        <begin position="344"/>
        <end position="364"/>
    </location>
</feature>
<evidence type="ECO:0000256" key="5">
    <source>
        <dbReference type="ARBA" id="ARBA00022989"/>
    </source>
</evidence>
<dbReference type="Proteomes" id="UP001465755">
    <property type="component" value="Unassembled WGS sequence"/>
</dbReference>
<dbReference type="Pfam" id="PF08627">
    <property type="entry name" value="CRT-like"/>
    <property type="match status" value="1"/>
</dbReference>
<gene>
    <name evidence="8" type="ORF">WJX73_003833</name>
</gene>
<evidence type="ECO:0000256" key="6">
    <source>
        <dbReference type="ARBA" id="ARBA00023136"/>
    </source>
</evidence>
<reference evidence="8 9" key="1">
    <citation type="journal article" date="2024" name="Nat. Commun.">
        <title>Phylogenomics reveals the evolutionary origins of lichenization in chlorophyte algae.</title>
        <authorList>
            <person name="Puginier C."/>
            <person name="Libourel C."/>
            <person name="Otte J."/>
            <person name="Skaloud P."/>
            <person name="Haon M."/>
            <person name="Grisel S."/>
            <person name="Petersen M."/>
            <person name="Berrin J.G."/>
            <person name="Delaux P.M."/>
            <person name="Dal Grande F."/>
            <person name="Keller J."/>
        </authorList>
    </citation>
    <scope>NUCLEOTIDE SEQUENCE [LARGE SCALE GENOMIC DNA]</scope>
    <source>
        <strain evidence="8 9">SAG 2036</strain>
    </source>
</reference>
<feature type="transmembrane region" description="Helical" evidence="7">
    <location>
        <begin position="106"/>
        <end position="128"/>
    </location>
</feature>
<keyword evidence="3" id="KW-0813">Transport</keyword>
<dbReference type="InterPro" id="IPR013936">
    <property type="entry name" value="CRT-like"/>
</dbReference>